<proteinExistence type="inferred from homology"/>
<dbReference type="Gene3D" id="3.30.559.10">
    <property type="entry name" value="Chloramphenicol acetyltransferase-like domain"/>
    <property type="match status" value="1"/>
</dbReference>
<evidence type="ECO:0000256" key="2">
    <source>
        <dbReference type="ARBA" id="ARBA00022679"/>
    </source>
</evidence>
<dbReference type="PANTHER" id="PTHR31642:SF138">
    <property type="entry name" value="PUTRESCINE HYDROXYCINNAMOYLTRANSFERASE 1"/>
    <property type="match status" value="1"/>
</dbReference>
<dbReference type="Proteomes" id="UP000797356">
    <property type="component" value="Chromosome 1"/>
</dbReference>
<dbReference type="PANTHER" id="PTHR31642">
    <property type="entry name" value="TRICHOTHECENE 3-O-ACETYLTRANSFERASE"/>
    <property type="match status" value="1"/>
</dbReference>
<keyword evidence="4" id="KW-0812">Transmembrane</keyword>
<keyword evidence="6" id="KW-1185">Reference proteome</keyword>
<evidence type="ECO:0000256" key="4">
    <source>
        <dbReference type="SAM" id="Phobius"/>
    </source>
</evidence>
<keyword evidence="4" id="KW-0472">Membrane</keyword>
<sequence>MGMAEKEMGGMVEVVESGFVVPSEETPKQQIWLSNLDLWFGRHYTATVYVYVPDGDPNFFSVEALKAALGKALVSFYPMAGRLVVNRDGRLEIECTGEGVPFVVARSNFTLGDFGDFTPPTDVRPLLVPPAESVEPPCILIMFQVSFESPLTRFLYGYVMMMPGILLLLYGHRNCMLPTNARNIRNAMAPKK</sequence>
<reference evidence="5" key="2">
    <citation type="submission" date="2019-07" db="EMBL/GenBank/DDBJ databases">
        <authorList>
            <person name="Yang Y."/>
            <person name="Bocs S."/>
            <person name="Baudouin L."/>
        </authorList>
    </citation>
    <scope>NUCLEOTIDE SEQUENCE</scope>
    <source>
        <tissue evidence="5">Spear leaf of Hainan Tall coconut</tissue>
    </source>
</reference>
<protein>
    <submittedName>
        <fullName evidence="5">Putative Shikimate O-hydroxycinnamoyltransferase</fullName>
    </submittedName>
</protein>
<reference evidence="5" key="1">
    <citation type="journal article" date="2017" name="Gigascience">
        <title>The genome draft of coconut (Cocos nucifera).</title>
        <authorList>
            <person name="Xiao Y."/>
            <person name="Xu P."/>
            <person name="Fan H."/>
            <person name="Baudouin L."/>
            <person name="Xia W."/>
            <person name="Bocs S."/>
            <person name="Xu J."/>
            <person name="Li Q."/>
            <person name="Guo A."/>
            <person name="Zhou L."/>
            <person name="Li J."/>
            <person name="Wu Y."/>
            <person name="Ma Z."/>
            <person name="Armero A."/>
            <person name="Issali A.E."/>
            <person name="Liu N."/>
            <person name="Peng M."/>
            <person name="Yang Y."/>
        </authorList>
    </citation>
    <scope>NUCLEOTIDE SEQUENCE</scope>
    <source>
        <tissue evidence="5">Spear leaf of Hainan Tall coconut</tissue>
    </source>
</reference>
<dbReference type="EMBL" id="CM017872">
    <property type="protein sequence ID" value="KAG1326543.1"/>
    <property type="molecule type" value="Genomic_DNA"/>
</dbReference>
<dbReference type="Pfam" id="PF02458">
    <property type="entry name" value="Transferase"/>
    <property type="match status" value="1"/>
</dbReference>
<evidence type="ECO:0000256" key="3">
    <source>
        <dbReference type="ARBA" id="ARBA00023315"/>
    </source>
</evidence>
<dbReference type="AlphaFoldDB" id="A0A8K0HUF9"/>
<evidence type="ECO:0000256" key="1">
    <source>
        <dbReference type="ARBA" id="ARBA00009861"/>
    </source>
</evidence>
<keyword evidence="2" id="KW-0808">Transferase</keyword>
<evidence type="ECO:0000313" key="6">
    <source>
        <dbReference type="Proteomes" id="UP000797356"/>
    </source>
</evidence>
<keyword evidence="3" id="KW-0012">Acyltransferase</keyword>
<dbReference type="InterPro" id="IPR050317">
    <property type="entry name" value="Plant_Fungal_Acyltransferase"/>
</dbReference>
<dbReference type="GO" id="GO:0016747">
    <property type="term" value="F:acyltransferase activity, transferring groups other than amino-acyl groups"/>
    <property type="evidence" value="ECO:0007669"/>
    <property type="project" value="TreeGrafter"/>
</dbReference>
<gene>
    <name evidence="5" type="ORF">COCNU_01G004770</name>
</gene>
<name>A0A8K0HUF9_COCNU</name>
<comment type="similarity">
    <text evidence="1">Belongs to the plant acyltransferase family.</text>
</comment>
<keyword evidence="4" id="KW-1133">Transmembrane helix</keyword>
<accession>A0A8K0HUF9</accession>
<organism evidence="5 6">
    <name type="scientific">Cocos nucifera</name>
    <name type="common">Coconut palm</name>
    <dbReference type="NCBI Taxonomy" id="13894"/>
    <lineage>
        <taxon>Eukaryota</taxon>
        <taxon>Viridiplantae</taxon>
        <taxon>Streptophyta</taxon>
        <taxon>Embryophyta</taxon>
        <taxon>Tracheophyta</taxon>
        <taxon>Spermatophyta</taxon>
        <taxon>Magnoliopsida</taxon>
        <taxon>Liliopsida</taxon>
        <taxon>Arecaceae</taxon>
        <taxon>Arecoideae</taxon>
        <taxon>Cocoseae</taxon>
        <taxon>Attaleinae</taxon>
        <taxon>Cocos</taxon>
    </lineage>
</organism>
<dbReference type="OrthoDB" id="781390at2759"/>
<evidence type="ECO:0000313" key="5">
    <source>
        <dbReference type="EMBL" id="KAG1326543.1"/>
    </source>
</evidence>
<dbReference type="InterPro" id="IPR023213">
    <property type="entry name" value="CAT-like_dom_sf"/>
</dbReference>
<comment type="caution">
    <text evidence="5">The sequence shown here is derived from an EMBL/GenBank/DDBJ whole genome shotgun (WGS) entry which is preliminary data.</text>
</comment>
<feature type="transmembrane region" description="Helical" evidence="4">
    <location>
        <begin position="154"/>
        <end position="172"/>
    </location>
</feature>